<organism evidence="1 2">
    <name type="scientific">Candidatus Nitrosocosmicus oleophilus</name>
    <dbReference type="NCBI Taxonomy" id="1353260"/>
    <lineage>
        <taxon>Archaea</taxon>
        <taxon>Nitrososphaerota</taxon>
        <taxon>Nitrososphaeria</taxon>
        <taxon>Nitrososphaerales</taxon>
        <taxon>Nitrososphaeraceae</taxon>
        <taxon>Candidatus Nitrosocosmicus</taxon>
    </lineage>
</organism>
<name>A0A654M417_9ARCH</name>
<proteinExistence type="predicted"/>
<dbReference type="Proteomes" id="UP000058925">
    <property type="component" value="Chromosome"/>
</dbReference>
<protein>
    <submittedName>
        <fullName evidence="1">Uncharacterized protein</fullName>
    </submittedName>
</protein>
<reference evidence="2" key="1">
    <citation type="submission" date="2015-10" db="EMBL/GenBank/DDBJ databases">
        <title>Niche specialization of a soil ammonia-oxidizing archaeon, Candidatus Nitrosocosmicus oleophilus.</title>
        <authorList>
            <person name="Jung M.-Y."/>
            <person name="Rhee S.-K."/>
        </authorList>
    </citation>
    <scope>NUCLEOTIDE SEQUENCE [LARGE SCALE GENOMIC DNA]</scope>
    <source>
        <strain evidence="2">MY3</strain>
    </source>
</reference>
<dbReference type="KEGG" id="taa:NMY3_03668"/>
<accession>A0A654M417</accession>
<evidence type="ECO:0000313" key="2">
    <source>
        <dbReference type="Proteomes" id="UP000058925"/>
    </source>
</evidence>
<sequence length="128" mass="15122">MIIFSATKILCNILSRNDFVNYFPSLLRSDVKIKLLIDNEDSTLLNQINIINDTSRLNKIQLSHSNKMIEFRECVIISDDKYMLQLKYDINNQLIAFISTEKYNILLQDILFEKHWNEVKSLNTLKHN</sequence>
<evidence type="ECO:0000313" key="1">
    <source>
        <dbReference type="EMBL" id="ALI37850.1"/>
    </source>
</evidence>
<dbReference type="AlphaFoldDB" id="A0A654M417"/>
<gene>
    <name evidence="1" type="ORF">NMY3_03668</name>
</gene>
<keyword evidence="2" id="KW-1185">Reference proteome</keyword>
<dbReference type="EMBL" id="CP012850">
    <property type="protein sequence ID" value="ALI37850.1"/>
    <property type="molecule type" value="Genomic_DNA"/>
</dbReference>